<comment type="similarity">
    <text evidence="1">Belongs to the phosphate acetyltransferase and butyryltransferase family.</text>
</comment>
<reference evidence="5" key="1">
    <citation type="submission" date="2020-08" db="EMBL/GenBank/DDBJ databases">
        <title>Genome public.</title>
        <authorList>
            <person name="Liu C."/>
            <person name="Sun Q."/>
        </authorList>
    </citation>
    <scope>NUCLEOTIDE SEQUENCE</scope>
    <source>
        <strain evidence="5">NSJ-23</strain>
    </source>
</reference>
<dbReference type="Proteomes" id="UP000628736">
    <property type="component" value="Unassembled WGS sequence"/>
</dbReference>
<dbReference type="Gene3D" id="3.40.718.10">
    <property type="entry name" value="Isopropylmalate Dehydrogenase"/>
    <property type="match status" value="1"/>
</dbReference>
<gene>
    <name evidence="5" type="ORF">H8S11_04505</name>
</gene>
<name>A0A8J6M2M2_9FIRM</name>
<dbReference type="RefSeq" id="WP_186852336.1">
    <property type="nucleotide sequence ID" value="NZ_JACOPO010000002.1"/>
</dbReference>
<dbReference type="PANTHER" id="PTHR43356:SF2">
    <property type="entry name" value="PHOSPHATE ACETYLTRANSFERASE"/>
    <property type="match status" value="1"/>
</dbReference>
<dbReference type="GO" id="GO:0016746">
    <property type="term" value="F:acyltransferase activity"/>
    <property type="evidence" value="ECO:0007669"/>
    <property type="project" value="UniProtKB-KW"/>
</dbReference>
<accession>A0A8J6M2M2</accession>
<evidence type="ECO:0000313" key="5">
    <source>
        <dbReference type="EMBL" id="MBC5722075.1"/>
    </source>
</evidence>
<dbReference type="InterPro" id="IPR012147">
    <property type="entry name" value="P_Ac_Bu_trans"/>
</dbReference>
<dbReference type="InterPro" id="IPR050500">
    <property type="entry name" value="Phos_Acetyltrans/Butyryltrans"/>
</dbReference>
<evidence type="ECO:0000256" key="2">
    <source>
        <dbReference type="ARBA" id="ARBA00022679"/>
    </source>
</evidence>
<protein>
    <recommendedName>
        <fullName evidence="4">Phosphate acetyl/butaryl transferase domain-containing protein</fullName>
    </recommendedName>
</protein>
<organism evidence="5 6">
    <name type="scientific">Flintibacter hominis</name>
    <dbReference type="NCBI Taxonomy" id="2763048"/>
    <lineage>
        <taxon>Bacteria</taxon>
        <taxon>Bacillati</taxon>
        <taxon>Bacillota</taxon>
        <taxon>Clostridia</taxon>
        <taxon>Eubacteriales</taxon>
        <taxon>Flintibacter</taxon>
    </lineage>
</organism>
<evidence type="ECO:0000259" key="4">
    <source>
        <dbReference type="Pfam" id="PF01515"/>
    </source>
</evidence>
<dbReference type="EMBL" id="JACOPO010000002">
    <property type="protein sequence ID" value="MBC5722075.1"/>
    <property type="molecule type" value="Genomic_DNA"/>
</dbReference>
<comment type="caution">
    <text evidence="5">The sequence shown here is derived from an EMBL/GenBank/DDBJ whole genome shotgun (WGS) entry which is preliminary data.</text>
</comment>
<keyword evidence="3" id="KW-0012">Acyltransferase</keyword>
<proteinExistence type="inferred from homology"/>
<evidence type="ECO:0000256" key="3">
    <source>
        <dbReference type="ARBA" id="ARBA00023315"/>
    </source>
</evidence>
<sequence length="303" mass="33241">MALKNFDQIVEQAKSVQKPKTVVIAGADAENILLGAFMAQEAGFVFPVLVGEEEKVVPMLERLGMKDRPYRLVPTQPGENVAQTAVDVVNRGEGDMLMRGNTQTREFLLPLLVPENGLRTDKLLAHIDLVCMPEYPKVIAIGDVTVTIEPNLQQKKTIIADMVDMLKTVGYERPNIALLSMVEKVAFHMKDTIEAQELVREHCRHPIADCQLVGPIAYDLILSKEAARLKGYDCPLCGEFDGIVVPSLLAGNLIVKCWQMHAHAQTCGVVIGAKIPVALTSRSDDKEVAFHSLAFCTALSQKA</sequence>
<dbReference type="InterPro" id="IPR002505">
    <property type="entry name" value="PTA_PTB"/>
</dbReference>
<evidence type="ECO:0000313" key="6">
    <source>
        <dbReference type="Proteomes" id="UP000628736"/>
    </source>
</evidence>
<dbReference type="PANTHER" id="PTHR43356">
    <property type="entry name" value="PHOSPHATE ACETYLTRANSFERASE"/>
    <property type="match status" value="1"/>
</dbReference>
<evidence type="ECO:0000256" key="1">
    <source>
        <dbReference type="ARBA" id="ARBA00005656"/>
    </source>
</evidence>
<dbReference type="AlphaFoldDB" id="A0A8J6M2M2"/>
<keyword evidence="2" id="KW-0808">Transferase</keyword>
<keyword evidence="6" id="KW-1185">Reference proteome</keyword>
<dbReference type="Pfam" id="PF01515">
    <property type="entry name" value="PTA_PTB"/>
    <property type="match status" value="1"/>
</dbReference>
<dbReference type="PIRSF" id="PIRSF000428">
    <property type="entry name" value="P_Ac_trans"/>
    <property type="match status" value="1"/>
</dbReference>
<dbReference type="SUPFAM" id="SSF53659">
    <property type="entry name" value="Isocitrate/Isopropylmalate dehydrogenase-like"/>
    <property type="match status" value="1"/>
</dbReference>
<feature type="domain" description="Phosphate acetyl/butaryl transferase" evidence="4">
    <location>
        <begin position="80"/>
        <end position="289"/>
    </location>
</feature>